<dbReference type="EMBL" id="KV878176">
    <property type="protein sequence ID" value="OJI90163.1"/>
    <property type="molecule type" value="Genomic_DNA"/>
</dbReference>
<protein>
    <submittedName>
        <fullName evidence="2">Uncharacterized protein</fullName>
    </submittedName>
</protein>
<dbReference type="AlphaFoldDB" id="A0A1L9NLQ6"/>
<evidence type="ECO:0000256" key="1">
    <source>
        <dbReference type="SAM" id="MobiDB-lite"/>
    </source>
</evidence>
<evidence type="ECO:0000313" key="3">
    <source>
        <dbReference type="Proteomes" id="UP000184304"/>
    </source>
</evidence>
<organism evidence="2 3">
    <name type="scientific">Aspergillus tubingensis (strain CBS 134.48)</name>
    <dbReference type="NCBI Taxonomy" id="767770"/>
    <lineage>
        <taxon>Eukaryota</taxon>
        <taxon>Fungi</taxon>
        <taxon>Dikarya</taxon>
        <taxon>Ascomycota</taxon>
        <taxon>Pezizomycotina</taxon>
        <taxon>Eurotiomycetes</taxon>
        <taxon>Eurotiomycetidae</taxon>
        <taxon>Eurotiales</taxon>
        <taxon>Aspergillaceae</taxon>
        <taxon>Aspergillus</taxon>
        <taxon>Aspergillus subgen. Circumdati</taxon>
    </lineage>
</organism>
<dbReference type="VEuPathDB" id="FungiDB:ASPTUDRAFT_36805"/>
<keyword evidence="3" id="KW-1185">Reference proteome</keyword>
<reference evidence="3" key="1">
    <citation type="journal article" date="2017" name="Genome Biol.">
        <title>Comparative genomics reveals high biological diversity and specific adaptations in the industrially and medically important fungal genus Aspergillus.</title>
        <authorList>
            <person name="de Vries R.P."/>
            <person name="Riley R."/>
            <person name="Wiebenga A."/>
            <person name="Aguilar-Osorio G."/>
            <person name="Amillis S."/>
            <person name="Uchima C.A."/>
            <person name="Anderluh G."/>
            <person name="Asadollahi M."/>
            <person name="Askin M."/>
            <person name="Barry K."/>
            <person name="Battaglia E."/>
            <person name="Bayram O."/>
            <person name="Benocci T."/>
            <person name="Braus-Stromeyer S.A."/>
            <person name="Caldana C."/>
            <person name="Canovas D."/>
            <person name="Cerqueira G.C."/>
            <person name="Chen F."/>
            <person name="Chen W."/>
            <person name="Choi C."/>
            <person name="Clum A."/>
            <person name="Dos Santos R.A."/>
            <person name="Damasio A.R."/>
            <person name="Diallinas G."/>
            <person name="Emri T."/>
            <person name="Fekete E."/>
            <person name="Flipphi M."/>
            <person name="Freyberg S."/>
            <person name="Gallo A."/>
            <person name="Gournas C."/>
            <person name="Habgood R."/>
            <person name="Hainaut M."/>
            <person name="Harispe M.L."/>
            <person name="Henrissat B."/>
            <person name="Hilden K.S."/>
            <person name="Hope R."/>
            <person name="Hossain A."/>
            <person name="Karabika E."/>
            <person name="Karaffa L."/>
            <person name="Karanyi Z."/>
            <person name="Krasevec N."/>
            <person name="Kuo A."/>
            <person name="Kusch H."/>
            <person name="LaButti K."/>
            <person name="Lagendijk E.L."/>
            <person name="Lapidus A."/>
            <person name="Levasseur A."/>
            <person name="Lindquist E."/>
            <person name="Lipzen A."/>
            <person name="Logrieco A.F."/>
            <person name="MacCabe A."/>
            <person name="Maekelae M.R."/>
            <person name="Malavazi I."/>
            <person name="Melin P."/>
            <person name="Meyer V."/>
            <person name="Mielnichuk N."/>
            <person name="Miskei M."/>
            <person name="Molnar A.P."/>
            <person name="Mule G."/>
            <person name="Ngan C.Y."/>
            <person name="Orejas M."/>
            <person name="Orosz E."/>
            <person name="Ouedraogo J.P."/>
            <person name="Overkamp K.M."/>
            <person name="Park H.-S."/>
            <person name="Perrone G."/>
            <person name="Piumi F."/>
            <person name="Punt P.J."/>
            <person name="Ram A.F."/>
            <person name="Ramon A."/>
            <person name="Rauscher S."/>
            <person name="Record E."/>
            <person name="Riano-Pachon D.M."/>
            <person name="Robert V."/>
            <person name="Roehrig J."/>
            <person name="Ruller R."/>
            <person name="Salamov A."/>
            <person name="Salih N.S."/>
            <person name="Samson R.A."/>
            <person name="Sandor E."/>
            <person name="Sanguinetti M."/>
            <person name="Schuetze T."/>
            <person name="Sepcic K."/>
            <person name="Shelest E."/>
            <person name="Sherlock G."/>
            <person name="Sophianopoulou V."/>
            <person name="Squina F.M."/>
            <person name="Sun H."/>
            <person name="Susca A."/>
            <person name="Todd R.B."/>
            <person name="Tsang A."/>
            <person name="Unkles S.E."/>
            <person name="van de Wiele N."/>
            <person name="van Rossen-Uffink D."/>
            <person name="Oliveira J.V."/>
            <person name="Vesth T.C."/>
            <person name="Visser J."/>
            <person name="Yu J.-H."/>
            <person name="Zhou M."/>
            <person name="Andersen M.R."/>
            <person name="Archer D.B."/>
            <person name="Baker S.E."/>
            <person name="Benoit I."/>
            <person name="Brakhage A.A."/>
            <person name="Braus G.H."/>
            <person name="Fischer R."/>
            <person name="Frisvad J.C."/>
            <person name="Goldman G.H."/>
            <person name="Houbraken J."/>
            <person name="Oakley B."/>
            <person name="Pocsi I."/>
            <person name="Scazzocchio C."/>
            <person name="Seiboth B."/>
            <person name="vanKuyk P.A."/>
            <person name="Wortman J."/>
            <person name="Dyer P.S."/>
            <person name="Grigoriev I.V."/>
        </authorList>
    </citation>
    <scope>NUCLEOTIDE SEQUENCE [LARGE SCALE GENOMIC DNA]</scope>
    <source>
        <strain evidence="3">CBS 134.48</strain>
    </source>
</reference>
<evidence type="ECO:0000313" key="2">
    <source>
        <dbReference type="EMBL" id="OJI90163.1"/>
    </source>
</evidence>
<feature type="region of interest" description="Disordered" evidence="1">
    <location>
        <begin position="250"/>
        <end position="271"/>
    </location>
</feature>
<sequence length="296" mass="32288">MTTSRSKPTFALIDRLPAEHHASVFLGRIVSDIFHPLHEYCPEDPRAALQHTPVDVADTSVSAILTASHSAALRAKLEGIFGLTKSQSSSTGKQIAGDMVITRSLPQHRKSFAAVVGAHLDEIIKLLENNGGKGYMVVGLKTCRDAEIGTSRTSKRKSDVEVSVPAGQIASIASHGAVDPALVPNPTVWWSREVSADWLGRNTAEGEQIFALQYREIGLKKHFFSSKPSTARYKMLKMVDWGEGVYGESEEGREVVYEDDESDEEGDQDEDADVLLKQLVSGARPGGETSELWLTE</sequence>
<accession>A0A1L9NLQ6</accession>
<dbReference type="Proteomes" id="UP000184304">
    <property type="component" value="Unassembled WGS sequence"/>
</dbReference>
<gene>
    <name evidence="2" type="ORF">ASPTUDRAFT_36805</name>
</gene>
<proteinExistence type="predicted"/>
<dbReference type="OMA" id="HEYCPED"/>
<name>A0A1L9NLQ6_ASPTC</name>
<feature type="compositionally biased region" description="Acidic residues" evidence="1">
    <location>
        <begin position="257"/>
        <end position="271"/>
    </location>
</feature>